<name>A0A9P8W404_9HYPO</name>
<dbReference type="OrthoDB" id="3660930at2759"/>
<protein>
    <recommendedName>
        <fullName evidence="4">IDI-2</fullName>
    </recommendedName>
</protein>
<gene>
    <name evidence="2" type="ORF">B0T10DRAFT_549750</name>
</gene>
<evidence type="ECO:0000313" key="2">
    <source>
        <dbReference type="EMBL" id="KAH6886794.1"/>
    </source>
</evidence>
<evidence type="ECO:0008006" key="4">
    <source>
        <dbReference type="Google" id="ProtNLM"/>
    </source>
</evidence>
<dbReference type="Proteomes" id="UP000777438">
    <property type="component" value="Unassembled WGS sequence"/>
</dbReference>
<sequence length="145" mass="15085">MKFISAFSTLVAYVAVGALSMPSDSAAAECGALGVADWDLNSLPAGVDVKDLRKCKEHPLSLVSPNEVENSLEKRTCYDGPKSGGCSDGWCWKTCGSGGRWCWGAWNNGFGDWVKCKADTTCFGAFGTGGAACSQGSCKKCGCGC</sequence>
<accession>A0A9P8W404</accession>
<keyword evidence="1" id="KW-0732">Signal</keyword>
<reference evidence="2 3" key="1">
    <citation type="journal article" date="2021" name="Nat. Commun.">
        <title>Genetic determinants of endophytism in the Arabidopsis root mycobiome.</title>
        <authorList>
            <person name="Mesny F."/>
            <person name="Miyauchi S."/>
            <person name="Thiergart T."/>
            <person name="Pickel B."/>
            <person name="Atanasova L."/>
            <person name="Karlsson M."/>
            <person name="Huettel B."/>
            <person name="Barry K.W."/>
            <person name="Haridas S."/>
            <person name="Chen C."/>
            <person name="Bauer D."/>
            <person name="Andreopoulos W."/>
            <person name="Pangilinan J."/>
            <person name="LaButti K."/>
            <person name="Riley R."/>
            <person name="Lipzen A."/>
            <person name="Clum A."/>
            <person name="Drula E."/>
            <person name="Henrissat B."/>
            <person name="Kohler A."/>
            <person name="Grigoriev I.V."/>
            <person name="Martin F.M."/>
            <person name="Hacquard S."/>
        </authorList>
    </citation>
    <scope>NUCLEOTIDE SEQUENCE [LARGE SCALE GENOMIC DNA]</scope>
    <source>
        <strain evidence="2 3">MPI-CAGE-CH-0241</strain>
    </source>
</reference>
<organism evidence="2 3">
    <name type="scientific">Thelonectria olida</name>
    <dbReference type="NCBI Taxonomy" id="1576542"/>
    <lineage>
        <taxon>Eukaryota</taxon>
        <taxon>Fungi</taxon>
        <taxon>Dikarya</taxon>
        <taxon>Ascomycota</taxon>
        <taxon>Pezizomycotina</taxon>
        <taxon>Sordariomycetes</taxon>
        <taxon>Hypocreomycetidae</taxon>
        <taxon>Hypocreales</taxon>
        <taxon>Nectriaceae</taxon>
        <taxon>Thelonectria</taxon>
    </lineage>
</organism>
<feature type="signal peptide" evidence="1">
    <location>
        <begin position="1"/>
        <end position="27"/>
    </location>
</feature>
<comment type="caution">
    <text evidence="2">The sequence shown here is derived from an EMBL/GenBank/DDBJ whole genome shotgun (WGS) entry which is preliminary data.</text>
</comment>
<dbReference type="EMBL" id="JAGPYM010000015">
    <property type="protein sequence ID" value="KAH6886794.1"/>
    <property type="molecule type" value="Genomic_DNA"/>
</dbReference>
<dbReference type="AlphaFoldDB" id="A0A9P8W404"/>
<evidence type="ECO:0000313" key="3">
    <source>
        <dbReference type="Proteomes" id="UP000777438"/>
    </source>
</evidence>
<evidence type="ECO:0000256" key="1">
    <source>
        <dbReference type="SAM" id="SignalP"/>
    </source>
</evidence>
<proteinExistence type="predicted"/>
<keyword evidence="3" id="KW-1185">Reference proteome</keyword>
<feature type="chain" id="PRO_5040394428" description="IDI-2" evidence="1">
    <location>
        <begin position="28"/>
        <end position="145"/>
    </location>
</feature>